<dbReference type="Proteomes" id="UP000005212">
    <property type="component" value="Plasmid unnamed9"/>
</dbReference>
<reference evidence="2" key="2">
    <citation type="submission" date="2012-03" db="EMBL/GenBank/DDBJ databases">
        <title>Complete genome sequence of Borrelia crocidurae.</title>
        <authorList>
            <person name="Elbir H."/>
            <person name="Gimenez G."/>
            <person name="Robert C."/>
            <person name="Raoult D."/>
            <person name="Drancourt M."/>
        </authorList>
    </citation>
    <scope>NUCLEOTIDE SEQUENCE [LARGE SCALE GENOMIC DNA]</scope>
    <source>
        <strain evidence="2">Achema</strain>
        <plasmid evidence="2">unnamed9</plasmid>
    </source>
</reference>
<dbReference type="HOGENOM" id="CLU_1033148_0_0_12"/>
<geneLocation type="plasmid" evidence="2">
    <name>unnamed9</name>
</geneLocation>
<dbReference type="AlphaFoldDB" id="I0FE74"/>
<evidence type="ECO:0008006" key="3">
    <source>
        <dbReference type="Google" id="ProtNLM"/>
    </source>
</evidence>
<evidence type="ECO:0000313" key="1">
    <source>
        <dbReference type="EMBL" id="AFI31780.1"/>
    </source>
</evidence>
<evidence type="ECO:0000313" key="2">
    <source>
        <dbReference type="Proteomes" id="UP000005212"/>
    </source>
</evidence>
<keyword evidence="1" id="KW-0614">Plasmid</keyword>
<reference evidence="1 2" key="1">
    <citation type="journal article" date="2012" name="J. Bacteriol.">
        <title>Complete Genome Sequence of Borrelia crocidurae.</title>
        <authorList>
            <person name="Elbir H."/>
            <person name="Gimenez G."/>
            <person name="Robert C."/>
            <person name="Bergstrom S."/>
            <person name="Cutler S."/>
            <person name="Raoult D."/>
            <person name="Drancourt M."/>
        </authorList>
    </citation>
    <scope>NUCLEOTIDE SEQUENCE [LARGE SCALE GENOMIC DNA]</scope>
    <source>
        <strain evidence="1 2">Achema</strain>
        <plasmid evidence="2">unnamed9</plasmid>
    </source>
</reference>
<protein>
    <recommendedName>
        <fullName evidence="3">Lipoprotein</fullName>
    </recommendedName>
</protein>
<dbReference type="KEGG" id="bcw:Q7M_1072"/>
<gene>
    <name evidence="1" type="ordered locus">Q7M_1072</name>
</gene>
<proteinExistence type="predicted"/>
<dbReference type="EMBL" id="CP003435">
    <property type="protein sequence ID" value="AFI31780.1"/>
    <property type="molecule type" value="Genomic_DNA"/>
</dbReference>
<accession>I0FE74</accession>
<dbReference type="PROSITE" id="PS51257">
    <property type="entry name" value="PROKAR_LIPOPROTEIN"/>
    <property type="match status" value="1"/>
</dbReference>
<sequence>MQKMGFNVFSIVVVVGLISCNHSDKTGLAGGGGGGYSSDCKSGLPLNELFGSVHGAGSKKGFSGISDILLILENYKMNDRNRKLNLKRLVKNIDVFKFPFHKMPLLKDSIATRDNVIAALQYKRKLLYSLMDILKMLNLDDSSSNEAMLANNFVLLLEKVSDLTLQLIYEDFNGACLDKLKNSTDRELVFVIYNRLMSIMKIRKLLLNSFEFIINDLVENMDSLKAKSVDKEYVLNTFNKLVGNDNVLLSVFEGMQDRVQNLRSLLKAL</sequence>
<dbReference type="PATRIC" id="fig|1155096.3.peg.1003"/>
<name>I0FE74_BORCA</name>
<organism evidence="1 2">
    <name type="scientific">Borrelia crocidurae (strain Achema)</name>
    <dbReference type="NCBI Taxonomy" id="1155096"/>
    <lineage>
        <taxon>Bacteria</taxon>
        <taxon>Pseudomonadati</taxon>
        <taxon>Spirochaetota</taxon>
        <taxon>Spirochaetia</taxon>
        <taxon>Spirochaetales</taxon>
        <taxon>Borreliaceae</taxon>
        <taxon>Borrelia</taxon>
    </lineage>
</organism>